<dbReference type="PANTHER" id="PTHR43409:SF7">
    <property type="entry name" value="BLL1977 PROTEIN"/>
    <property type="match status" value="1"/>
</dbReference>
<gene>
    <name evidence="7" type="ORF">DKT68_11975</name>
</gene>
<evidence type="ECO:0000256" key="5">
    <source>
        <dbReference type="ARBA" id="ARBA00023014"/>
    </source>
</evidence>
<dbReference type="SUPFAM" id="SSF102114">
    <property type="entry name" value="Radical SAM enzymes"/>
    <property type="match status" value="1"/>
</dbReference>
<dbReference type="Pfam" id="PF02310">
    <property type="entry name" value="B12-binding"/>
    <property type="match status" value="1"/>
</dbReference>
<sequence length="517" mass="58740">MKVNLYYAPFPSQIFQGESEPINTERPLNPKSALTTIAAGLRAYAPHFGYSCDIEIIDLQLGGQRVKYKSLPYGPRIMDCYRYGTPFEEADEKIRSADVHGITCNFTNSAHIVSDLAQHIKRVNPKALVVVGGVDCTARPQYYLARGADVVVRGEGELTFARVVDALNRKQDLGTVPNISLPGRLIPTKVDTSETVPMDSIEPMALDLIPDLSVYTDTAEGPPPEGVQGSFICWETSRGCAWRCSFCTAPSRGGYRYMSLPTMEKHLKTFQEYGIKTIVWQEDNPLSRIQQNGAGRYLYDSGREEVLAMFHMFRDYGFAWEFANGIEFGKFMQNGRFDHELADALLGSKMVDGRWVGCYRVQIPLDNMNVKKRRFPKLLGFDEQVDVLATMLTDHGVGHQTYDLFIGYPEHDREGIDMFTDYCLRLKEELTAVGQGRYKPYFNVFNLSLLPGARDWTTLHSLLQFDIDENPEVIGIFLSAINTEHFTYWDIYQKRLEMTTMLNDREMHRLYDGIFAG</sequence>
<dbReference type="InterPro" id="IPR006158">
    <property type="entry name" value="Cobalamin-bd"/>
</dbReference>
<comment type="caution">
    <text evidence="7">The sequence shown here is derived from an EMBL/GenBank/DDBJ whole genome shotgun (WGS) entry which is preliminary data.</text>
</comment>
<name>A0A317D3P8_9ACTN</name>
<dbReference type="Proteomes" id="UP000245410">
    <property type="component" value="Unassembled WGS sequence"/>
</dbReference>
<dbReference type="RefSeq" id="WP_109817489.1">
    <property type="nucleotide sequence ID" value="NZ_QGKR01000178.1"/>
</dbReference>
<accession>A0A317D3P8</accession>
<dbReference type="Pfam" id="PF04055">
    <property type="entry name" value="Radical_SAM"/>
    <property type="match status" value="1"/>
</dbReference>
<dbReference type="GO" id="GO:0031419">
    <property type="term" value="F:cobalamin binding"/>
    <property type="evidence" value="ECO:0007669"/>
    <property type="project" value="InterPro"/>
</dbReference>
<dbReference type="AlphaFoldDB" id="A0A317D3P8"/>
<dbReference type="SFLD" id="SFLDS00029">
    <property type="entry name" value="Radical_SAM"/>
    <property type="match status" value="1"/>
</dbReference>
<dbReference type="EMBL" id="QGKR01000178">
    <property type="protein sequence ID" value="PWR09468.1"/>
    <property type="molecule type" value="Genomic_DNA"/>
</dbReference>
<protein>
    <recommendedName>
        <fullName evidence="6">B12-binding domain-containing protein</fullName>
    </recommendedName>
</protein>
<dbReference type="CDD" id="cd02068">
    <property type="entry name" value="radical_SAM_B12_BD"/>
    <property type="match status" value="1"/>
</dbReference>
<keyword evidence="5" id="KW-0411">Iron-sulfur</keyword>
<evidence type="ECO:0000313" key="7">
    <source>
        <dbReference type="EMBL" id="PWR09468.1"/>
    </source>
</evidence>
<reference evidence="7 8" key="1">
    <citation type="submission" date="2018-05" db="EMBL/GenBank/DDBJ databases">
        <title>Micromonospora atacamensis sp. nov., a novel actinobacteria isolated from high altitude Atacama Desert soil.</title>
        <authorList>
            <person name="Carro L."/>
            <person name="Golinska P."/>
            <person name="Klenk H.-P."/>
            <person name="Goodfellow M."/>
        </authorList>
    </citation>
    <scope>NUCLEOTIDE SEQUENCE [LARGE SCALE GENOMIC DNA]</scope>
    <source>
        <strain evidence="7 8">5R2A7</strain>
    </source>
</reference>
<dbReference type="Gene3D" id="3.40.50.280">
    <property type="entry name" value="Cobalamin-binding domain"/>
    <property type="match status" value="1"/>
</dbReference>
<keyword evidence="3" id="KW-0479">Metal-binding</keyword>
<comment type="cofactor">
    <cofactor evidence="1">
        <name>[4Fe-4S] cluster</name>
        <dbReference type="ChEBI" id="CHEBI:49883"/>
    </cofactor>
</comment>
<feature type="domain" description="B12-binding" evidence="6">
    <location>
        <begin position="24"/>
        <end position="174"/>
    </location>
</feature>
<keyword evidence="4" id="KW-0408">Iron</keyword>
<dbReference type="SFLD" id="SFLDG01082">
    <property type="entry name" value="B12-binding_domain_containing"/>
    <property type="match status" value="1"/>
</dbReference>
<dbReference type="PANTHER" id="PTHR43409">
    <property type="entry name" value="ANAEROBIC MAGNESIUM-PROTOPORPHYRIN IX MONOMETHYL ESTER CYCLASE-RELATED"/>
    <property type="match status" value="1"/>
</dbReference>
<keyword evidence="8" id="KW-1185">Reference proteome</keyword>
<dbReference type="InterPro" id="IPR058240">
    <property type="entry name" value="rSAM_sf"/>
</dbReference>
<proteinExistence type="predicted"/>
<dbReference type="PROSITE" id="PS51332">
    <property type="entry name" value="B12_BINDING"/>
    <property type="match status" value="1"/>
</dbReference>
<evidence type="ECO:0000256" key="2">
    <source>
        <dbReference type="ARBA" id="ARBA00022691"/>
    </source>
</evidence>
<dbReference type="GO" id="GO:0046872">
    <property type="term" value="F:metal ion binding"/>
    <property type="evidence" value="ECO:0007669"/>
    <property type="project" value="UniProtKB-KW"/>
</dbReference>
<evidence type="ECO:0000313" key="8">
    <source>
        <dbReference type="Proteomes" id="UP000245410"/>
    </source>
</evidence>
<dbReference type="GO" id="GO:0003824">
    <property type="term" value="F:catalytic activity"/>
    <property type="evidence" value="ECO:0007669"/>
    <property type="project" value="InterPro"/>
</dbReference>
<dbReference type="GO" id="GO:0051536">
    <property type="term" value="F:iron-sulfur cluster binding"/>
    <property type="evidence" value="ECO:0007669"/>
    <property type="project" value="UniProtKB-KW"/>
</dbReference>
<evidence type="ECO:0000256" key="4">
    <source>
        <dbReference type="ARBA" id="ARBA00023004"/>
    </source>
</evidence>
<keyword evidence="2" id="KW-0949">S-adenosyl-L-methionine</keyword>
<dbReference type="InterPro" id="IPR007197">
    <property type="entry name" value="rSAM"/>
</dbReference>
<evidence type="ECO:0000256" key="3">
    <source>
        <dbReference type="ARBA" id="ARBA00022723"/>
    </source>
</evidence>
<evidence type="ECO:0000256" key="1">
    <source>
        <dbReference type="ARBA" id="ARBA00001966"/>
    </source>
</evidence>
<dbReference type="OrthoDB" id="5298546at2"/>
<organism evidence="7 8">
    <name type="scientific">Micromonospora acroterricola</name>
    <dbReference type="NCBI Taxonomy" id="2202421"/>
    <lineage>
        <taxon>Bacteria</taxon>
        <taxon>Bacillati</taxon>
        <taxon>Actinomycetota</taxon>
        <taxon>Actinomycetes</taxon>
        <taxon>Micromonosporales</taxon>
        <taxon>Micromonosporaceae</taxon>
        <taxon>Micromonospora</taxon>
    </lineage>
</organism>
<evidence type="ECO:0000259" key="6">
    <source>
        <dbReference type="PROSITE" id="PS51332"/>
    </source>
</evidence>
<dbReference type="InterPro" id="IPR051198">
    <property type="entry name" value="BchE-like"/>
</dbReference>